<dbReference type="PANTHER" id="PTHR34271:SF1">
    <property type="entry name" value="NUCLEOLAR HISTONE METHYLTRANSFERASE-RELATED PROTEIN"/>
    <property type="match status" value="1"/>
</dbReference>
<dbReference type="InterPro" id="IPR043017">
    <property type="entry name" value="WIYLD_dom_sf"/>
</dbReference>
<dbReference type="Proteomes" id="UP000233551">
    <property type="component" value="Unassembled WGS sequence"/>
</dbReference>
<dbReference type="PANTHER" id="PTHR34271">
    <property type="entry name" value="NUCLEOLAR HISTONE METHYLTRANSFERASE-RELATED PROTEIN"/>
    <property type="match status" value="1"/>
</dbReference>
<accession>A0A2I0I6Y8</accession>
<name>A0A2I0I6Y8_PUNGR</name>
<dbReference type="OrthoDB" id="1898570at2759"/>
<comment type="caution">
    <text evidence="1">The sequence shown here is derived from an EMBL/GenBank/DDBJ whole genome shotgun (WGS) entry which is preliminary data.</text>
</comment>
<dbReference type="InterPro" id="IPR018848">
    <property type="entry name" value="WIYLD_domain"/>
</dbReference>
<keyword evidence="2" id="KW-1185">Reference proteome</keyword>
<reference evidence="1 2" key="1">
    <citation type="submission" date="2017-11" db="EMBL/GenBank/DDBJ databases">
        <title>De-novo sequencing of pomegranate (Punica granatum L.) genome.</title>
        <authorList>
            <person name="Akparov Z."/>
            <person name="Amiraslanov A."/>
            <person name="Hajiyeva S."/>
            <person name="Abbasov M."/>
            <person name="Kaur K."/>
            <person name="Hamwieh A."/>
            <person name="Solovyev V."/>
            <person name="Salamov A."/>
            <person name="Braich B."/>
            <person name="Kosarev P."/>
            <person name="Mahmoud A."/>
            <person name="Hajiyev E."/>
            <person name="Babayeva S."/>
            <person name="Izzatullayeva V."/>
            <person name="Mammadov A."/>
            <person name="Mammadov A."/>
            <person name="Sharifova S."/>
            <person name="Ojaghi J."/>
            <person name="Eynullazada K."/>
            <person name="Bayramov B."/>
            <person name="Abdulazimova A."/>
            <person name="Shahmuradov I."/>
        </authorList>
    </citation>
    <scope>NUCLEOTIDE SEQUENCE [LARGE SCALE GENOMIC DNA]</scope>
    <source>
        <strain evidence="2">cv. AG2017</strain>
        <tissue evidence="1">Leaf</tissue>
    </source>
</reference>
<dbReference type="STRING" id="22663.A0A2I0I6Y8"/>
<proteinExistence type="predicted"/>
<dbReference type="AlphaFoldDB" id="A0A2I0I6Y8"/>
<evidence type="ECO:0000313" key="2">
    <source>
        <dbReference type="Proteomes" id="UP000233551"/>
    </source>
</evidence>
<organism evidence="1 2">
    <name type="scientific">Punica granatum</name>
    <name type="common">Pomegranate</name>
    <dbReference type="NCBI Taxonomy" id="22663"/>
    <lineage>
        <taxon>Eukaryota</taxon>
        <taxon>Viridiplantae</taxon>
        <taxon>Streptophyta</taxon>
        <taxon>Embryophyta</taxon>
        <taxon>Tracheophyta</taxon>
        <taxon>Spermatophyta</taxon>
        <taxon>Magnoliopsida</taxon>
        <taxon>eudicotyledons</taxon>
        <taxon>Gunneridae</taxon>
        <taxon>Pentapetalae</taxon>
        <taxon>rosids</taxon>
        <taxon>malvids</taxon>
        <taxon>Myrtales</taxon>
        <taxon>Lythraceae</taxon>
        <taxon>Punica</taxon>
    </lineage>
</organism>
<protein>
    <submittedName>
        <fullName evidence="1">Uncharacterized protein</fullName>
    </submittedName>
</protein>
<dbReference type="GeneID" id="116194145"/>
<dbReference type="EMBL" id="PGOL01003807">
    <property type="protein sequence ID" value="PKI39583.1"/>
    <property type="molecule type" value="Genomic_DNA"/>
</dbReference>
<evidence type="ECO:0000313" key="1">
    <source>
        <dbReference type="EMBL" id="PKI39583.1"/>
    </source>
</evidence>
<sequence length="159" mass="18244">MPPRGRGRSRQGNTRMDAALDAMGAMGFEEGVVKAAVKELLKLYTGKGWRFIEDDSYRVLIDKLLEEPEQPELLQVPEPTGPADYQNSQEGVHGEDGPLRQAYRPCYGWINEDEEEEAEPQIVELKPMSLEKFRKHCYHLMESPQLQKKRKSRWDVGPS</sequence>
<dbReference type="Pfam" id="PF10440">
    <property type="entry name" value="WIYLD"/>
    <property type="match status" value="1"/>
</dbReference>
<gene>
    <name evidence="1" type="ORF">CRG98_040053</name>
</gene>
<dbReference type="Gene3D" id="1.10.8.850">
    <property type="entry name" value="Histone-lysine N methyltransferase , C-terminal domain-like"/>
    <property type="match status" value="1"/>
</dbReference>